<keyword evidence="1" id="KW-0132">Cell division</keyword>
<dbReference type="Pfam" id="PF12895">
    <property type="entry name" value="ANAPC3"/>
    <property type="match status" value="1"/>
</dbReference>
<dbReference type="InParanoid" id="F2U0W3"/>
<dbReference type="SMART" id="SM00028">
    <property type="entry name" value="TPR"/>
    <property type="match status" value="8"/>
</dbReference>
<dbReference type="Pfam" id="PF13424">
    <property type="entry name" value="TPR_12"/>
    <property type="match status" value="1"/>
</dbReference>
<dbReference type="InterPro" id="IPR011990">
    <property type="entry name" value="TPR-like_helical_dom_sf"/>
</dbReference>
<reference evidence="8" key="1">
    <citation type="submission" date="2009-08" db="EMBL/GenBank/DDBJ databases">
        <title>Annotation of Salpingoeca rosetta.</title>
        <authorList>
            <consortium name="The Broad Institute Genome Sequencing Platform"/>
            <person name="Russ C."/>
            <person name="Cuomo C."/>
            <person name="Burger G."/>
            <person name="Gray M.W."/>
            <person name="Holland P.W.H."/>
            <person name="King N."/>
            <person name="Lang F.B.F."/>
            <person name="Roger A.J."/>
            <person name="Ruiz-Trillo I."/>
            <person name="Young S.K."/>
            <person name="Zeng Q."/>
            <person name="Gargeya S."/>
            <person name="Alvarado L."/>
            <person name="Berlin A."/>
            <person name="Chapman S.B."/>
            <person name="Chen Z."/>
            <person name="Freedman E."/>
            <person name="Gellesch M."/>
            <person name="Goldberg J."/>
            <person name="Griggs A."/>
            <person name="Gujja S."/>
            <person name="Heilman E."/>
            <person name="Heiman D."/>
            <person name="Howarth C."/>
            <person name="Mehta T."/>
            <person name="Neiman D."/>
            <person name="Pearson M."/>
            <person name="Roberts A."/>
            <person name="Saif S."/>
            <person name="Shea T."/>
            <person name="Shenoy N."/>
            <person name="Sisk P."/>
            <person name="Stolte C."/>
            <person name="Sykes S."/>
            <person name="White J."/>
            <person name="Yandava C."/>
            <person name="Haas B."/>
            <person name="Nusbaum C."/>
            <person name="Birren B."/>
        </authorList>
    </citation>
    <scope>NUCLEOTIDE SEQUENCE [LARGE SCALE GENOMIC DNA]</scope>
    <source>
        <strain evidence="8">ATCC 50818</strain>
    </source>
</reference>
<dbReference type="GO" id="GO:0005680">
    <property type="term" value="C:anaphase-promoting complex"/>
    <property type="evidence" value="ECO:0007669"/>
    <property type="project" value="TreeGrafter"/>
</dbReference>
<evidence type="ECO:0000256" key="1">
    <source>
        <dbReference type="ARBA" id="ARBA00022618"/>
    </source>
</evidence>
<evidence type="ECO:0000256" key="6">
    <source>
        <dbReference type="ARBA" id="ARBA00023306"/>
    </source>
</evidence>
<dbReference type="GO" id="GO:0031145">
    <property type="term" value="P:anaphase-promoting complex-dependent catabolic process"/>
    <property type="evidence" value="ECO:0007669"/>
    <property type="project" value="TreeGrafter"/>
</dbReference>
<keyword evidence="2" id="KW-0677">Repeat</keyword>
<dbReference type="AlphaFoldDB" id="F2U0W3"/>
<dbReference type="Pfam" id="PF00515">
    <property type="entry name" value="TPR_1"/>
    <property type="match status" value="1"/>
</dbReference>
<dbReference type="OMA" id="DPFHNNA"/>
<keyword evidence="3" id="KW-0498">Mitosis</keyword>
<evidence type="ECO:0000256" key="5">
    <source>
        <dbReference type="ARBA" id="ARBA00022803"/>
    </source>
</evidence>
<dbReference type="KEGG" id="sre:PTSG_01128"/>
<proteinExistence type="predicted"/>
<evidence type="ECO:0000313" key="9">
    <source>
        <dbReference type="Proteomes" id="UP000007799"/>
    </source>
</evidence>
<dbReference type="GeneID" id="16077693"/>
<dbReference type="GO" id="GO:0016567">
    <property type="term" value="P:protein ubiquitination"/>
    <property type="evidence" value="ECO:0007669"/>
    <property type="project" value="TreeGrafter"/>
</dbReference>
<name>F2U0W3_SALR5</name>
<feature type="repeat" description="TPR" evidence="7">
    <location>
        <begin position="440"/>
        <end position="473"/>
    </location>
</feature>
<accession>F2U0W3</accession>
<sequence>MRWVETLRRKVKEYMASSSFASAAFWADKIVTATDGALEDVYLLAKAYMSLQQYERAMHVLVKYDAVRQSPAARLIVGQCFTALDRGEEALDVIGVDDEHLDELRVADAEVADFHPIADVRAQLALLRGKIFENQDNRIKAIRSYRAALNHDPFCAEALQRLADHHLLKHSEETQLVASILPVMQDKLASEEEGDILTDITDFLYSSLFERYQEVPISDQIPIKLLANPDIQVSRAAQLFNQGQFEESFTITTKVLDNDKFNEACLPFHIACQVELKEINSLFYLAHQLVDNMPQKAVTWFAVGSYYFATKFYEVARTYFSKATTKDVSFGPAWIGFAHAFAVEGEHDQAMAAYSNAVRILSGSHLPLLYMGMEYAQTNNRPIAMRYYRQAADIYDADPAIFHEMGVLHYHEGRHDDAIKCFNKARKLFRRLRLAPARLHSTLVNLARVRLRLEEYEEAVQLYEEALSLVPDSGVAHAGLAFIYHLRDDFERAIQYYHKALALNPSDAFCEQMLAKALAEQVQDFDLPAPDAAPE</sequence>
<organism evidence="9">
    <name type="scientific">Salpingoeca rosetta (strain ATCC 50818 / BSB-021)</name>
    <dbReference type="NCBI Taxonomy" id="946362"/>
    <lineage>
        <taxon>Eukaryota</taxon>
        <taxon>Choanoflagellata</taxon>
        <taxon>Craspedida</taxon>
        <taxon>Salpingoecidae</taxon>
        <taxon>Salpingoeca</taxon>
    </lineage>
</organism>
<dbReference type="GO" id="GO:0045842">
    <property type="term" value="P:positive regulation of mitotic metaphase/anaphase transition"/>
    <property type="evidence" value="ECO:0007669"/>
    <property type="project" value="TreeGrafter"/>
</dbReference>
<evidence type="ECO:0000256" key="7">
    <source>
        <dbReference type="PROSITE-ProRule" id="PRU00339"/>
    </source>
</evidence>
<evidence type="ECO:0008006" key="10">
    <source>
        <dbReference type="Google" id="ProtNLM"/>
    </source>
</evidence>
<dbReference type="Proteomes" id="UP000007799">
    <property type="component" value="Unassembled WGS sequence"/>
</dbReference>
<dbReference type="eggNOG" id="KOG1173">
    <property type="taxonomic scope" value="Eukaryota"/>
</dbReference>
<dbReference type="InterPro" id="IPR019734">
    <property type="entry name" value="TPR_rpt"/>
</dbReference>
<keyword evidence="9" id="KW-1185">Reference proteome</keyword>
<evidence type="ECO:0000256" key="4">
    <source>
        <dbReference type="ARBA" id="ARBA00022786"/>
    </source>
</evidence>
<dbReference type="GO" id="GO:0051301">
    <property type="term" value="P:cell division"/>
    <property type="evidence" value="ECO:0007669"/>
    <property type="project" value="UniProtKB-KW"/>
</dbReference>
<dbReference type="FunCoup" id="F2U0W3">
    <property type="interactions" value="1752"/>
</dbReference>
<evidence type="ECO:0000313" key="8">
    <source>
        <dbReference type="EMBL" id="EGD80537.1"/>
    </source>
</evidence>
<dbReference type="STRING" id="946362.F2U0W3"/>
<dbReference type="PANTHER" id="PTHR12558">
    <property type="entry name" value="CELL DIVISION CYCLE 16,23,27"/>
    <property type="match status" value="1"/>
</dbReference>
<dbReference type="RefSeq" id="XP_004997098.1">
    <property type="nucleotide sequence ID" value="XM_004997041.1"/>
</dbReference>
<evidence type="ECO:0000256" key="2">
    <source>
        <dbReference type="ARBA" id="ARBA00022737"/>
    </source>
</evidence>
<dbReference type="EMBL" id="GL832958">
    <property type="protein sequence ID" value="EGD80537.1"/>
    <property type="molecule type" value="Genomic_DNA"/>
</dbReference>
<dbReference type="PROSITE" id="PS50293">
    <property type="entry name" value="TPR_REGION"/>
    <property type="match status" value="2"/>
</dbReference>
<dbReference type="PANTHER" id="PTHR12558:SF9">
    <property type="entry name" value="CELL DIVISION CYCLE PROTEIN 16 HOMOLOG"/>
    <property type="match status" value="1"/>
</dbReference>
<feature type="repeat" description="TPR" evidence="7">
    <location>
        <begin position="399"/>
        <end position="432"/>
    </location>
</feature>
<dbReference type="OrthoDB" id="10006270at2759"/>
<keyword evidence="4" id="KW-0833">Ubl conjugation pathway</keyword>
<keyword evidence="6" id="KW-0131">Cell cycle</keyword>
<dbReference type="GO" id="GO:0005737">
    <property type="term" value="C:cytoplasm"/>
    <property type="evidence" value="ECO:0007669"/>
    <property type="project" value="TreeGrafter"/>
</dbReference>
<protein>
    <recommendedName>
        <fullName evidence="10">Anaphase-promoting complex subunit 6</fullName>
    </recommendedName>
</protein>
<dbReference type="PROSITE" id="PS50005">
    <property type="entry name" value="TPR"/>
    <property type="match status" value="3"/>
</dbReference>
<dbReference type="SUPFAM" id="SSF48452">
    <property type="entry name" value="TPR-like"/>
    <property type="match status" value="2"/>
</dbReference>
<keyword evidence="5 7" id="KW-0802">TPR repeat</keyword>
<dbReference type="Gene3D" id="1.25.40.10">
    <property type="entry name" value="Tetratricopeptide repeat domain"/>
    <property type="match status" value="1"/>
</dbReference>
<feature type="repeat" description="TPR" evidence="7">
    <location>
        <begin position="474"/>
        <end position="507"/>
    </location>
</feature>
<gene>
    <name evidence="8" type="ORF">PTSG_01128</name>
</gene>
<evidence type="ECO:0000256" key="3">
    <source>
        <dbReference type="ARBA" id="ARBA00022776"/>
    </source>
</evidence>